<feature type="region of interest" description="Disordered" evidence="4">
    <location>
        <begin position="25"/>
        <end position="46"/>
    </location>
</feature>
<dbReference type="PATRIC" id="fig|294710.3.peg.370"/>
<dbReference type="AlphaFoldDB" id="A0A117LYG1"/>
<dbReference type="SUPFAM" id="SSF51445">
    <property type="entry name" value="(Trans)glycosidases"/>
    <property type="match status" value="1"/>
</dbReference>
<dbReference type="Gene3D" id="3.20.20.80">
    <property type="entry name" value="Glycosidases"/>
    <property type="match status" value="1"/>
</dbReference>
<dbReference type="PANTHER" id="PTHR34142:SF1">
    <property type="entry name" value="GLYCOSIDE HYDROLASE FAMILY 5 DOMAIN-CONTAINING PROTEIN"/>
    <property type="match status" value="1"/>
</dbReference>
<evidence type="ECO:0000256" key="3">
    <source>
        <dbReference type="RuleBase" id="RU361153"/>
    </source>
</evidence>
<evidence type="ECO:0000256" key="1">
    <source>
        <dbReference type="ARBA" id="ARBA00022801"/>
    </source>
</evidence>
<proteinExistence type="inferred from homology"/>
<dbReference type="EMBL" id="LGGN01000431">
    <property type="protein sequence ID" value="KUK74392.1"/>
    <property type="molecule type" value="Genomic_DNA"/>
</dbReference>
<comment type="similarity">
    <text evidence="3">Belongs to the glycosyl hydrolase 5 (cellulase A) family.</text>
</comment>
<dbReference type="PANTHER" id="PTHR34142">
    <property type="entry name" value="ENDO-BETA-1,4-GLUCANASE A"/>
    <property type="match status" value="1"/>
</dbReference>
<dbReference type="GO" id="GO:0009251">
    <property type="term" value="P:glucan catabolic process"/>
    <property type="evidence" value="ECO:0007669"/>
    <property type="project" value="TreeGrafter"/>
</dbReference>
<dbReference type="PROSITE" id="PS51257">
    <property type="entry name" value="PROKAR_LIPOPROTEIN"/>
    <property type="match status" value="1"/>
</dbReference>
<gene>
    <name evidence="6" type="ORF">XD92_1663</name>
</gene>
<reference evidence="7" key="1">
    <citation type="journal article" date="2015" name="MBio">
        <title>Genome-Resolved Metagenomic Analysis Reveals Roles for Candidate Phyla and Other Microbial Community Members in Biogeochemical Transformations in Oil Reservoirs.</title>
        <authorList>
            <person name="Hu P."/>
            <person name="Tom L."/>
            <person name="Singh A."/>
            <person name="Thomas B.C."/>
            <person name="Baker B.J."/>
            <person name="Piceno Y.M."/>
            <person name="Andersen G.L."/>
            <person name="Banfield J.F."/>
        </authorList>
    </citation>
    <scope>NUCLEOTIDE SEQUENCE [LARGE SCALE GENOMIC DNA]</scope>
</reference>
<evidence type="ECO:0000313" key="6">
    <source>
        <dbReference type="EMBL" id="KUK74392.1"/>
    </source>
</evidence>
<name>A0A117LYG1_9BACT</name>
<evidence type="ECO:0000313" key="7">
    <source>
        <dbReference type="Proteomes" id="UP000053860"/>
    </source>
</evidence>
<dbReference type="InterPro" id="IPR017853">
    <property type="entry name" value="GH"/>
</dbReference>
<accession>A0A117LYG1</accession>
<dbReference type="Pfam" id="PF00150">
    <property type="entry name" value="Cellulase"/>
    <property type="match status" value="1"/>
</dbReference>
<evidence type="ECO:0000256" key="2">
    <source>
        <dbReference type="ARBA" id="ARBA00023295"/>
    </source>
</evidence>
<evidence type="ECO:0000256" key="4">
    <source>
        <dbReference type="SAM" id="MobiDB-lite"/>
    </source>
</evidence>
<dbReference type="InterPro" id="IPR001547">
    <property type="entry name" value="Glyco_hydro_5"/>
</dbReference>
<sequence length="380" mass="43465">MQKIFFILSLLTFFLITGCEKGDDIKLPTEPDSGSQEPNPDPDNSYPNAMIESFGVNLSGGEFGGVYPGVIGTHYGYPTAKDLDYFKSKKLTLIRFPFRWERVQYELNGPLNQQDLGLMKEFVKAAEEREMPVILDMHNFARLSFDGGRTQTVIGSGPELTKEHLADVWQKIALEFKSYSNIWGYDIMNEPYAMPTADSWFEIAQATIYSIRQVDTQTPIVISGDRYSSSYHWVQFSDNLRNLNDPSDNLIYQAHTYFDKNNSGSYGSYVDGVFIPSTYDEEEATPQTGVVRMKPFVDWLRKYNKKGFVGEYGIPDDDPRWNTVLENMLIYLRDNGVPGTYWSAGPRWGGYRLAVQPTNNYTTDRPQMKVLEKYPKTDPK</sequence>
<comment type="caution">
    <text evidence="6">The sequence shown here is derived from an EMBL/GenBank/DDBJ whole genome shotgun (WGS) entry which is preliminary data.</text>
</comment>
<evidence type="ECO:0000259" key="5">
    <source>
        <dbReference type="Pfam" id="PF00150"/>
    </source>
</evidence>
<organism evidence="6 7">
    <name type="scientific">Proteiniphilum acetatigenes</name>
    <dbReference type="NCBI Taxonomy" id="294710"/>
    <lineage>
        <taxon>Bacteria</taxon>
        <taxon>Pseudomonadati</taxon>
        <taxon>Bacteroidota</taxon>
        <taxon>Bacteroidia</taxon>
        <taxon>Bacteroidales</taxon>
        <taxon>Dysgonomonadaceae</taxon>
        <taxon>Proteiniphilum</taxon>
    </lineage>
</organism>
<dbReference type="Proteomes" id="UP000053860">
    <property type="component" value="Unassembled WGS sequence"/>
</dbReference>
<keyword evidence="1 3" id="KW-0378">Hydrolase</keyword>
<protein>
    <recommendedName>
        <fullName evidence="5">Glycoside hydrolase family 5 domain-containing protein</fullName>
    </recommendedName>
</protein>
<feature type="domain" description="Glycoside hydrolase family 5" evidence="5">
    <location>
        <begin position="71"/>
        <end position="346"/>
    </location>
</feature>
<dbReference type="GO" id="GO:0004553">
    <property type="term" value="F:hydrolase activity, hydrolyzing O-glycosyl compounds"/>
    <property type="evidence" value="ECO:0007669"/>
    <property type="project" value="InterPro"/>
</dbReference>
<keyword evidence="2 3" id="KW-0326">Glycosidase</keyword>